<dbReference type="Gene3D" id="3.10.129.10">
    <property type="entry name" value="Hotdog Thioesterase"/>
    <property type="match status" value="1"/>
</dbReference>
<comment type="caution">
    <text evidence="1">The sequence shown here is derived from an EMBL/GenBank/DDBJ whole genome shotgun (WGS) entry which is preliminary data.</text>
</comment>
<dbReference type="SUPFAM" id="SSF54637">
    <property type="entry name" value="Thioesterase/thiol ester dehydrase-isomerase"/>
    <property type="match status" value="1"/>
</dbReference>
<organism evidence="1 2">
    <name type="scientific">Pedobacter kyungheensis</name>
    <dbReference type="NCBI Taxonomy" id="1069985"/>
    <lineage>
        <taxon>Bacteria</taxon>
        <taxon>Pseudomonadati</taxon>
        <taxon>Bacteroidota</taxon>
        <taxon>Sphingobacteriia</taxon>
        <taxon>Sphingobacteriales</taxon>
        <taxon>Sphingobacteriaceae</taxon>
        <taxon>Pedobacter</taxon>
    </lineage>
</organism>
<dbReference type="Pfam" id="PF13279">
    <property type="entry name" value="4HBT_2"/>
    <property type="match status" value="1"/>
</dbReference>
<dbReference type="CDD" id="cd00586">
    <property type="entry name" value="4HBT"/>
    <property type="match status" value="1"/>
</dbReference>
<dbReference type="RefSeq" id="WP_039471008.1">
    <property type="nucleotide sequence ID" value="NZ_JSYN01000002.1"/>
</dbReference>
<evidence type="ECO:0000313" key="2">
    <source>
        <dbReference type="Proteomes" id="UP000031246"/>
    </source>
</evidence>
<protein>
    <submittedName>
        <fullName evidence="1">Thioesterase</fullName>
    </submittedName>
</protein>
<dbReference type="PANTHER" id="PTHR31793:SF24">
    <property type="entry name" value="LONG-CHAIN ACYL-COA THIOESTERASE FADM"/>
    <property type="match status" value="1"/>
</dbReference>
<accession>A0A0C1FU65</accession>
<dbReference type="InterPro" id="IPR050563">
    <property type="entry name" value="4-hydroxybenzoyl-CoA_TE"/>
</dbReference>
<keyword evidence="2" id="KW-1185">Reference proteome</keyword>
<reference evidence="1 2" key="1">
    <citation type="submission" date="2014-10" db="EMBL/GenBank/DDBJ databases">
        <title>Pedobacter Kyungheensis.</title>
        <authorList>
            <person name="Anderson B.M."/>
            <person name="Newman J.D."/>
        </authorList>
    </citation>
    <scope>NUCLEOTIDE SEQUENCE [LARGE SCALE GENOMIC DNA]</scope>
    <source>
        <strain evidence="1 2">KACC 16221</strain>
    </source>
</reference>
<dbReference type="OrthoDB" id="9791529at2"/>
<dbReference type="GO" id="GO:0047617">
    <property type="term" value="F:fatty acyl-CoA hydrolase activity"/>
    <property type="evidence" value="ECO:0007669"/>
    <property type="project" value="TreeGrafter"/>
</dbReference>
<gene>
    <name evidence="1" type="ORF">OC25_01495</name>
</gene>
<dbReference type="PANTHER" id="PTHR31793">
    <property type="entry name" value="4-HYDROXYBENZOYL-COA THIOESTERASE FAMILY MEMBER"/>
    <property type="match status" value="1"/>
</dbReference>
<dbReference type="AlphaFoldDB" id="A0A0C1FU65"/>
<proteinExistence type="predicted"/>
<dbReference type="Proteomes" id="UP000031246">
    <property type="component" value="Unassembled WGS sequence"/>
</dbReference>
<sequence>MIFKTFWQRQSKTKDKTSVLNSFSDKFNYRTKIPLRFIDFDMMGHVNNAVYFTYLEMARSQYWEEIIKWDWKQTGIVIAHAELNYILPIVMHDQVAIHVKTSRIGDTSFDLEYQIVKVKGNEEIICSKGKTVCIAIDYATQRPTTIPEAEKQKMLDFEQLAP</sequence>
<dbReference type="EMBL" id="JSYN01000002">
    <property type="protein sequence ID" value="KIA96457.1"/>
    <property type="molecule type" value="Genomic_DNA"/>
</dbReference>
<evidence type="ECO:0000313" key="1">
    <source>
        <dbReference type="EMBL" id="KIA96457.1"/>
    </source>
</evidence>
<name>A0A0C1FU65_9SPHI</name>
<dbReference type="InterPro" id="IPR029069">
    <property type="entry name" value="HotDog_dom_sf"/>
</dbReference>